<dbReference type="EMBL" id="QHKI01000003">
    <property type="protein sequence ID" value="RSM89699.1"/>
    <property type="molecule type" value="Genomic_DNA"/>
</dbReference>
<keyword evidence="4 8" id="KW-0732">Signal</keyword>
<accession>A0A428ZNR6</accession>
<evidence type="ECO:0000256" key="7">
    <source>
        <dbReference type="ARBA" id="ARBA00023157"/>
    </source>
</evidence>
<comment type="caution">
    <text evidence="9">The sequence shown here is derived from an EMBL/GenBank/DDBJ whole genome shotgun (WGS) entry which is preliminary data.</text>
</comment>
<evidence type="ECO:0000256" key="8">
    <source>
        <dbReference type="SAM" id="SignalP"/>
    </source>
</evidence>
<feature type="signal peptide" evidence="8">
    <location>
        <begin position="1"/>
        <end position="20"/>
    </location>
</feature>
<evidence type="ECO:0000256" key="2">
    <source>
        <dbReference type="ARBA" id="ARBA00022487"/>
    </source>
</evidence>
<dbReference type="Pfam" id="PF07519">
    <property type="entry name" value="Tannase"/>
    <property type="match status" value="1"/>
</dbReference>
<dbReference type="InterPro" id="IPR011118">
    <property type="entry name" value="Tannase/feruloyl_esterase"/>
</dbReference>
<keyword evidence="6" id="KW-0106">Calcium</keyword>
<keyword evidence="7" id="KW-1015">Disulfide bond</keyword>
<dbReference type="RefSeq" id="WP_051793319.1">
    <property type="nucleotide sequence ID" value="NZ_QHKI01000003.1"/>
</dbReference>
<comment type="similarity">
    <text evidence="1">Belongs to the tannase family.</text>
</comment>
<protein>
    <submittedName>
        <fullName evidence="9">Tannase/feruloyl esterase family alpha/beta hydrolase</fullName>
    </submittedName>
</protein>
<feature type="chain" id="PRO_5019313467" evidence="8">
    <location>
        <begin position="21"/>
        <end position="455"/>
    </location>
</feature>
<evidence type="ECO:0000256" key="5">
    <source>
        <dbReference type="ARBA" id="ARBA00022801"/>
    </source>
</evidence>
<dbReference type="OrthoDB" id="176867at2"/>
<dbReference type="PANTHER" id="PTHR33938">
    <property type="entry name" value="FERULOYL ESTERASE B-RELATED"/>
    <property type="match status" value="1"/>
</dbReference>
<evidence type="ECO:0000256" key="3">
    <source>
        <dbReference type="ARBA" id="ARBA00022723"/>
    </source>
</evidence>
<dbReference type="InterPro" id="IPR029058">
    <property type="entry name" value="AB_hydrolase_fold"/>
</dbReference>
<organism evidence="9 10">
    <name type="scientific">Kibdelosporangium aridum</name>
    <dbReference type="NCBI Taxonomy" id="2030"/>
    <lineage>
        <taxon>Bacteria</taxon>
        <taxon>Bacillati</taxon>
        <taxon>Actinomycetota</taxon>
        <taxon>Actinomycetes</taxon>
        <taxon>Pseudonocardiales</taxon>
        <taxon>Pseudonocardiaceae</taxon>
        <taxon>Kibdelosporangium</taxon>
    </lineage>
</organism>
<evidence type="ECO:0000256" key="6">
    <source>
        <dbReference type="ARBA" id="ARBA00022837"/>
    </source>
</evidence>
<evidence type="ECO:0000313" key="10">
    <source>
        <dbReference type="Proteomes" id="UP000287547"/>
    </source>
</evidence>
<keyword evidence="2" id="KW-0719">Serine esterase</keyword>
<proteinExistence type="inferred from homology"/>
<evidence type="ECO:0000313" key="9">
    <source>
        <dbReference type="EMBL" id="RSM89699.1"/>
    </source>
</evidence>
<sequence>MFVKIAAAIIPLAVAVPAPAAGMTAGATTQTCAPIGVSAPSGAKVESVTAVAQSSFCDITVTLNHKGANDHVRVKVLLPTGWNGRFQAIGGAGYSAGDFGAGLTAAAAGGYAAASTDAGVPLDFLDTSWGLLPDGRVNHQLLENFASRSLHDLAVVGKQVTQKFYGRMASYSYWNGCSTGGRQGYMEAQRFPDDFDGILATAPAVSWDRFAVATIWPQVVMNEENNFPSPCEFKAFQDAVLRGITDPKQLIGKKILCEGKEITISAADADVVKKIWDGPQPLWAGLPRGASFDGLAATAQDAQGNWFAPGFPIAANWIKTFVKQDPGFDTSKLTYRDFYAVFFASQLKYNHIIGTDSADLSAFRRSGGKLLTWHGLADQLIPPHGTVNYRKQVDRVMGGHQRVDEFYRVFLAPGVAHCQGGPVPVDAFGALVNWVEHGKAPETLPASDGSQIPRY</sequence>
<dbReference type="Proteomes" id="UP000287547">
    <property type="component" value="Unassembled WGS sequence"/>
</dbReference>
<reference evidence="9 10" key="1">
    <citation type="submission" date="2018-05" db="EMBL/GenBank/DDBJ databases">
        <title>Evolution of GPA BGCs.</title>
        <authorList>
            <person name="Waglechner N."/>
            <person name="Wright G.D."/>
        </authorList>
    </citation>
    <scope>NUCLEOTIDE SEQUENCE [LARGE SCALE GENOMIC DNA]</scope>
    <source>
        <strain evidence="9 10">A82846</strain>
    </source>
</reference>
<dbReference type="SUPFAM" id="SSF53474">
    <property type="entry name" value="alpha/beta-Hydrolases"/>
    <property type="match status" value="1"/>
</dbReference>
<gene>
    <name evidence="9" type="ORF">DMH04_06965</name>
</gene>
<dbReference type="GO" id="GO:0046872">
    <property type="term" value="F:metal ion binding"/>
    <property type="evidence" value="ECO:0007669"/>
    <property type="project" value="UniProtKB-KW"/>
</dbReference>
<dbReference type="GO" id="GO:0052689">
    <property type="term" value="F:carboxylic ester hydrolase activity"/>
    <property type="evidence" value="ECO:0007669"/>
    <property type="project" value="UniProtKB-KW"/>
</dbReference>
<dbReference type="AlphaFoldDB" id="A0A428ZNR6"/>
<name>A0A428ZNR6_KIBAR</name>
<evidence type="ECO:0000256" key="1">
    <source>
        <dbReference type="ARBA" id="ARBA00006249"/>
    </source>
</evidence>
<dbReference type="PANTHER" id="PTHR33938:SF8">
    <property type="entry name" value="CARBOXYLIC ESTER HYDROLASE"/>
    <property type="match status" value="1"/>
</dbReference>
<evidence type="ECO:0000256" key="4">
    <source>
        <dbReference type="ARBA" id="ARBA00022729"/>
    </source>
</evidence>
<keyword evidence="3" id="KW-0479">Metal-binding</keyword>
<keyword evidence="5 9" id="KW-0378">Hydrolase</keyword>